<sequence>MPGCRGAAPARRWWAVRPRRYRHRYHTDLQEAYAKVLPACDHQPRPKGSGNTSIAEASNCSLRQRCRVLVRKSCSFGKSRTMPTARSKLVSDNYNITLK</sequence>
<dbReference type="RefSeq" id="WP_345071438.1">
    <property type="nucleotide sequence ID" value="NZ_BAABDJ010000007.1"/>
</dbReference>
<proteinExistence type="predicted"/>
<accession>A0ABP7RR52</accession>
<evidence type="ECO:0000313" key="1">
    <source>
        <dbReference type="EMBL" id="GAA4001015.1"/>
    </source>
</evidence>
<organism evidence="1 2">
    <name type="scientific">Hymenobacter fastidiosus</name>
    <dbReference type="NCBI Taxonomy" id="486264"/>
    <lineage>
        <taxon>Bacteria</taxon>
        <taxon>Pseudomonadati</taxon>
        <taxon>Bacteroidota</taxon>
        <taxon>Cytophagia</taxon>
        <taxon>Cytophagales</taxon>
        <taxon>Hymenobacteraceae</taxon>
        <taxon>Hymenobacter</taxon>
    </lineage>
</organism>
<protein>
    <recommendedName>
        <fullName evidence="3">IS1 family transposase</fullName>
    </recommendedName>
</protein>
<gene>
    <name evidence="1" type="ORF">GCM10022408_10230</name>
</gene>
<keyword evidence="2" id="KW-1185">Reference proteome</keyword>
<dbReference type="EMBL" id="BAABDJ010000007">
    <property type="protein sequence ID" value="GAA4001015.1"/>
    <property type="molecule type" value="Genomic_DNA"/>
</dbReference>
<evidence type="ECO:0008006" key="3">
    <source>
        <dbReference type="Google" id="ProtNLM"/>
    </source>
</evidence>
<reference evidence="2" key="1">
    <citation type="journal article" date="2019" name="Int. J. Syst. Evol. Microbiol.">
        <title>The Global Catalogue of Microorganisms (GCM) 10K type strain sequencing project: providing services to taxonomists for standard genome sequencing and annotation.</title>
        <authorList>
            <consortium name="The Broad Institute Genomics Platform"/>
            <consortium name="The Broad Institute Genome Sequencing Center for Infectious Disease"/>
            <person name="Wu L."/>
            <person name="Ma J."/>
        </authorList>
    </citation>
    <scope>NUCLEOTIDE SEQUENCE [LARGE SCALE GENOMIC DNA]</scope>
    <source>
        <strain evidence="2">JCM 17224</strain>
    </source>
</reference>
<name>A0ABP7RR52_9BACT</name>
<dbReference type="Proteomes" id="UP001500567">
    <property type="component" value="Unassembled WGS sequence"/>
</dbReference>
<comment type="caution">
    <text evidence="1">The sequence shown here is derived from an EMBL/GenBank/DDBJ whole genome shotgun (WGS) entry which is preliminary data.</text>
</comment>
<evidence type="ECO:0000313" key="2">
    <source>
        <dbReference type="Proteomes" id="UP001500567"/>
    </source>
</evidence>